<dbReference type="InterPro" id="IPR046347">
    <property type="entry name" value="bZIP_sf"/>
</dbReference>
<dbReference type="EnsemblMetazoa" id="XM_022815256">
    <property type="protein sequence ID" value="XP_022670991"/>
    <property type="gene ID" value="LOC111254421"/>
</dbReference>
<feature type="domain" description="BZIP" evidence="4">
    <location>
        <begin position="308"/>
        <end position="371"/>
    </location>
</feature>
<dbReference type="InterPro" id="IPR004827">
    <property type="entry name" value="bZIP"/>
</dbReference>
<dbReference type="OrthoDB" id="2596881at2759"/>
<dbReference type="PROSITE" id="PS50217">
    <property type="entry name" value="BZIP"/>
    <property type="match status" value="1"/>
</dbReference>
<evidence type="ECO:0000313" key="6">
    <source>
        <dbReference type="Proteomes" id="UP000594260"/>
    </source>
</evidence>
<keyword evidence="3" id="KW-0732">Signal</keyword>
<evidence type="ECO:0000256" key="2">
    <source>
        <dbReference type="SAM" id="MobiDB-lite"/>
    </source>
</evidence>
<dbReference type="PANTHER" id="PTHR23351:SF59">
    <property type="entry name" value="CYCLIC AMP-DEPENDENT TRANSCRIPTION FACTOR ATF-3-LIKE"/>
    <property type="match status" value="1"/>
</dbReference>
<dbReference type="AlphaFoldDB" id="A0A7M7MEQ2"/>
<sequence>MQVLFNASFLLARTLFLVTFADLLPITQRMRLYTCLSLCLPVALIYSSYVGDPHGNDPICAVETATADQTAAHFAPHREVLPAGEGHAAASPLHGPQPVSSRHPPERLAEQVPNHVGIIPLTSPPYHSLQSIQSLPHLHEPYHAPTVATIVSNGDVYSQLNSDTRSGVLTDYPGAAYDASYYENSPYTDMVSPPPITSHSDVKPTEEELWHFRQRKENTQPYVSSCCGPYDSPTQIMMTTNAGGLVAGSDFEPQPSTSHDNTIAPLATPTEDRRESPQGPTKAGRPTRIKREPLCSESSVGRTAPDDLARRLRRRERNKVAAAKCRSKKKRQQEQLTKDHIYTRHQNEALQREVANLKAKVQELRDQLTNHNCCLIGDGQTSIPASVPVSTPPVAPMASAAVSTPTSLGYSTGIGNAAGRNDMLHQHPTQEQMAGRNNFSTQNTNQHHPQQSPQSQQLQPDRQVWPVHDNPWGGSMMG</sequence>
<evidence type="ECO:0000313" key="5">
    <source>
        <dbReference type="EnsemblMetazoa" id="XP_022670991"/>
    </source>
</evidence>
<evidence type="ECO:0000256" key="3">
    <source>
        <dbReference type="SAM" id="SignalP"/>
    </source>
</evidence>
<accession>A0A7M7MEQ2</accession>
<dbReference type="GO" id="GO:0005634">
    <property type="term" value="C:nucleus"/>
    <property type="evidence" value="ECO:0007669"/>
    <property type="project" value="TreeGrafter"/>
</dbReference>
<feature type="chain" id="PRO_5029861545" description="BZIP domain-containing protein" evidence="3">
    <location>
        <begin position="22"/>
        <end position="478"/>
    </location>
</feature>
<dbReference type="Proteomes" id="UP000594260">
    <property type="component" value="Unplaced"/>
</dbReference>
<dbReference type="Gene3D" id="1.20.5.170">
    <property type="match status" value="1"/>
</dbReference>
<dbReference type="InterPro" id="IPR000837">
    <property type="entry name" value="AP-1"/>
</dbReference>
<evidence type="ECO:0000256" key="1">
    <source>
        <dbReference type="SAM" id="Coils"/>
    </source>
</evidence>
<dbReference type="PRINTS" id="PR00042">
    <property type="entry name" value="LEUZIPPRFOS"/>
</dbReference>
<dbReference type="RefSeq" id="XP_022670991.1">
    <property type="nucleotide sequence ID" value="XM_022815256.1"/>
</dbReference>
<feature type="region of interest" description="Disordered" evidence="2">
    <location>
        <begin position="247"/>
        <end position="339"/>
    </location>
</feature>
<evidence type="ECO:0000259" key="4">
    <source>
        <dbReference type="PROSITE" id="PS50217"/>
    </source>
</evidence>
<name>A0A7M7MEQ2_VARDE</name>
<feature type="region of interest" description="Disordered" evidence="2">
    <location>
        <begin position="429"/>
        <end position="478"/>
    </location>
</feature>
<dbReference type="SUPFAM" id="SSF57959">
    <property type="entry name" value="Leucine zipper domain"/>
    <property type="match status" value="1"/>
</dbReference>
<dbReference type="GeneID" id="111254421"/>
<keyword evidence="1" id="KW-0175">Coiled coil</keyword>
<dbReference type="InParanoid" id="A0A7M7MEQ2"/>
<feature type="coiled-coil region" evidence="1">
    <location>
        <begin position="347"/>
        <end position="374"/>
    </location>
</feature>
<dbReference type="GO" id="GO:0000978">
    <property type="term" value="F:RNA polymerase II cis-regulatory region sequence-specific DNA binding"/>
    <property type="evidence" value="ECO:0007669"/>
    <property type="project" value="TreeGrafter"/>
</dbReference>
<proteinExistence type="predicted"/>
<dbReference type="KEGG" id="vde:111254421"/>
<feature type="compositionally biased region" description="Low complexity" evidence="2">
    <location>
        <begin position="441"/>
        <end position="457"/>
    </location>
</feature>
<keyword evidence="6" id="KW-1185">Reference proteome</keyword>
<protein>
    <recommendedName>
        <fullName evidence="4">BZIP domain-containing protein</fullName>
    </recommendedName>
</protein>
<feature type="signal peptide" evidence="3">
    <location>
        <begin position="1"/>
        <end position="21"/>
    </location>
</feature>
<dbReference type="GO" id="GO:0000981">
    <property type="term" value="F:DNA-binding transcription factor activity, RNA polymerase II-specific"/>
    <property type="evidence" value="ECO:0007669"/>
    <property type="project" value="TreeGrafter"/>
</dbReference>
<organism evidence="5 6">
    <name type="scientific">Varroa destructor</name>
    <name type="common">Honeybee mite</name>
    <dbReference type="NCBI Taxonomy" id="109461"/>
    <lineage>
        <taxon>Eukaryota</taxon>
        <taxon>Metazoa</taxon>
        <taxon>Ecdysozoa</taxon>
        <taxon>Arthropoda</taxon>
        <taxon>Chelicerata</taxon>
        <taxon>Arachnida</taxon>
        <taxon>Acari</taxon>
        <taxon>Parasitiformes</taxon>
        <taxon>Mesostigmata</taxon>
        <taxon>Gamasina</taxon>
        <taxon>Dermanyssoidea</taxon>
        <taxon>Varroidae</taxon>
        <taxon>Varroa</taxon>
    </lineage>
</organism>
<dbReference type="CDD" id="cd14687">
    <property type="entry name" value="bZIP_ATF2"/>
    <property type="match status" value="1"/>
</dbReference>
<dbReference type="SMART" id="SM00338">
    <property type="entry name" value="BRLZ"/>
    <property type="match status" value="1"/>
</dbReference>
<reference evidence="5" key="1">
    <citation type="submission" date="2021-01" db="UniProtKB">
        <authorList>
            <consortium name="EnsemblMetazoa"/>
        </authorList>
    </citation>
    <scope>IDENTIFICATION</scope>
</reference>
<feature type="region of interest" description="Disordered" evidence="2">
    <location>
        <begin position="86"/>
        <end position="105"/>
    </location>
</feature>
<dbReference type="PANTHER" id="PTHR23351">
    <property type="entry name" value="FOS TRANSCRIPTION FACTOR-RELATED"/>
    <property type="match status" value="1"/>
</dbReference>
<feature type="compositionally biased region" description="Polar residues" evidence="2">
    <location>
        <begin position="429"/>
        <end position="440"/>
    </location>
</feature>
<dbReference type="Pfam" id="PF00170">
    <property type="entry name" value="bZIP_1"/>
    <property type="match status" value="1"/>
</dbReference>